<dbReference type="AlphaFoldDB" id="A0A4Y2K697"/>
<evidence type="ECO:0000256" key="1">
    <source>
        <dbReference type="SAM" id="SignalP"/>
    </source>
</evidence>
<proteinExistence type="predicted"/>
<keyword evidence="3" id="KW-1185">Reference proteome</keyword>
<dbReference type="Proteomes" id="UP000499080">
    <property type="component" value="Unassembled WGS sequence"/>
</dbReference>
<dbReference type="EMBL" id="BGPR01004228">
    <property type="protein sequence ID" value="GBM97388.1"/>
    <property type="molecule type" value="Genomic_DNA"/>
</dbReference>
<evidence type="ECO:0000313" key="3">
    <source>
        <dbReference type="Proteomes" id="UP000499080"/>
    </source>
</evidence>
<keyword evidence="1" id="KW-0732">Signal</keyword>
<reference evidence="2 3" key="1">
    <citation type="journal article" date="2019" name="Sci. Rep.">
        <title>Orb-weaving spider Araneus ventricosus genome elucidates the spidroin gene catalogue.</title>
        <authorList>
            <person name="Kono N."/>
            <person name="Nakamura H."/>
            <person name="Ohtoshi R."/>
            <person name="Moran D.A.P."/>
            <person name="Shinohara A."/>
            <person name="Yoshida Y."/>
            <person name="Fujiwara M."/>
            <person name="Mori M."/>
            <person name="Tomita M."/>
            <person name="Arakawa K."/>
        </authorList>
    </citation>
    <scope>NUCLEOTIDE SEQUENCE [LARGE SCALE GENOMIC DNA]</scope>
</reference>
<protein>
    <recommendedName>
        <fullName evidence="4">Chitin-binding type-2 domain-containing protein</fullName>
    </recommendedName>
</protein>
<feature type="signal peptide" evidence="1">
    <location>
        <begin position="1"/>
        <end position="23"/>
    </location>
</feature>
<comment type="caution">
    <text evidence="2">The sequence shown here is derived from an EMBL/GenBank/DDBJ whole genome shotgun (WGS) entry which is preliminary data.</text>
</comment>
<name>A0A4Y2K697_ARAVE</name>
<evidence type="ECO:0000313" key="2">
    <source>
        <dbReference type="EMBL" id="GBM97388.1"/>
    </source>
</evidence>
<feature type="chain" id="PRO_5021262587" description="Chitin-binding type-2 domain-containing protein" evidence="1">
    <location>
        <begin position="24"/>
        <end position="187"/>
    </location>
</feature>
<sequence>MKSYICFNWSFLLVALLVGHALADDSSDSSDSGGASDANEKFLKNMDCIFKSGDQDLCDQFLLCNAQLPVKILKPYYDCVRDLLGNDIGECTDDEQLYYSPETRRQINYCVFSQVDGLNDNELQQLNYVLKQLEASFVQIKGREHVPHRGRSRKHVGACSDLFVHVSLLPTPASRSQSTLVAVRINY</sequence>
<evidence type="ECO:0008006" key="4">
    <source>
        <dbReference type="Google" id="ProtNLM"/>
    </source>
</evidence>
<gene>
    <name evidence="2" type="ORF">AVEN_105099_1</name>
</gene>
<accession>A0A4Y2K697</accession>
<organism evidence="2 3">
    <name type="scientific">Araneus ventricosus</name>
    <name type="common">Orbweaver spider</name>
    <name type="synonym">Epeira ventricosa</name>
    <dbReference type="NCBI Taxonomy" id="182803"/>
    <lineage>
        <taxon>Eukaryota</taxon>
        <taxon>Metazoa</taxon>
        <taxon>Ecdysozoa</taxon>
        <taxon>Arthropoda</taxon>
        <taxon>Chelicerata</taxon>
        <taxon>Arachnida</taxon>
        <taxon>Araneae</taxon>
        <taxon>Araneomorphae</taxon>
        <taxon>Entelegynae</taxon>
        <taxon>Araneoidea</taxon>
        <taxon>Araneidae</taxon>
        <taxon>Araneus</taxon>
    </lineage>
</organism>